<feature type="compositionally biased region" description="Polar residues" evidence="1">
    <location>
        <begin position="11"/>
        <end position="21"/>
    </location>
</feature>
<feature type="region of interest" description="Disordered" evidence="1">
    <location>
        <begin position="1"/>
        <end position="31"/>
    </location>
</feature>
<protein>
    <submittedName>
        <fullName evidence="2">Uncharacterized protein</fullName>
    </submittedName>
</protein>
<evidence type="ECO:0000313" key="2">
    <source>
        <dbReference type="EMBL" id="SDN04875.1"/>
    </source>
</evidence>
<gene>
    <name evidence="2" type="ORF">SAMN05216259_102438</name>
</gene>
<keyword evidence="3" id="KW-1185">Reference proteome</keyword>
<proteinExistence type="predicted"/>
<evidence type="ECO:0000313" key="3">
    <source>
        <dbReference type="Proteomes" id="UP000199341"/>
    </source>
</evidence>
<dbReference type="STRING" id="310781.SAMN05216259_102438"/>
<evidence type="ECO:0000256" key="1">
    <source>
        <dbReference type="SAM" id="MobiDB-lite"/>
    </source>
</evidence>
<reference evidence="2 3" key="1">
    <citation type="submission" date="2016-10" db="EMBL/GenBank/DDBJ databases">
        <authorList>
            <person name="de Groot N.N."/>
        </authorList>
    </citation>
    <scope>NUCLEOTIDE SEQUENCE [LARGE SCALE GENOMIC DNA]</scope>
    <source>
        <strain evidence="2 3">CGMCC 4.2022</strain>
    </source>
</reference>
<accession>A0A1G9Y8L6</accession>
<organism evidence="2 3">
    <name type="scientific">Actinacidiphila guanduensis</name>
    <dbReference type="NCBI Taxonomy" id="310781"/>
    <lineage>
        <taxon>Bacteria</taxon>
        <taxon>Bacillati</taxon>
        <taxon>Actinomycetota</taxon>
        <taxon>Actinomycetes</taxon>
        <taxon>Kitasatosporales</taxon>
        <taxon>Streptomycetaceae</taxon>
        <taxon>Actinacidiphila</taxon>
    </lineage>
</organism>
<sequence length="31" mass="3154">MSHGICAVTAPIQNGGAQHATSRGREANSCE</sequence>
<dbReference type="Proteomes" id="UP000199341">
    <property type="component" value="Unassembled WGS sequence"/>
</dbReference>
<dbReference type="EMBL" id="FNIE01000002">
    <property type="protein sequence ID" value="SDN04875.1"/>
    <property type="molecule type" value="Genomic_DNA"/>
</dbReference>
<name>A0A1G9Y8L6_9ACTN</name>
<dbReference type="AlphaFoldDB" id="A0A1G9Y8L6"/>